<evidence type="ECO:0000256" key="1">
    <source>
        <dbReference type="ARBA" id="ARBA00004418"/>
    </source>
</evidence>
<dbReference type="HAMAP" id="MF_00671">
    <property type="entry name" value="TolB"/>
    <property type="match status" value="1"/>
</dbReference>
<evidence type="ECO:0000313" key="8">
    <source>
        <dbReference type="EMBL" id="ATB42536.1"/>
    </source>
</evidence>
<evidence type="ECO:0000256" key="6">
    <source>
        <dbReference type="SAM" id="SignalP"/>
    </source>
</evidence>
<dbReference type="SUPFAM" id="SSF52964">
    <property type="entry name" value="TolB, N-terminal domain"/>
    <property type="match status" value="1"/>
</dbReference>
<dbReference type="Gene3D" id="3.40.50.10070">
    <property type="entry name" value="TolB, N-terminal domain"/>
    <property type="match status" value="1"/>
</dbReference>
<feature type="signal peptide" evidence="6">
    <location>
        <begin position="1"/>
        <end position="20"/>
    </location>
</feature>
<dbReference type="KEGG" id="cfus:CYFUS_008014"/>
<keyword evidence="3 6" id="KW-0732">Signal</keyword>
<comment type="similarity">
    <text evidence="2">Belongs to the TolB family.</text>
</comment>
<dbReference type="Proteomes" id="UP000217257">
    <property type="component" value="Chromosome"/>
</dbReference>
<feature type="domain" description="TolB N-terminal" evidence="7">
    <location>
        <begin position="24"/>
        <end position="129"/>
    </location>
</feature>
<evidence type="ECO:0000256" key="4">
    <source>
        <dbReference type="ARBA" id="ARBA00022764"/>
    </source>
</evidence>
<dbReference type="Pfam" id="PF07676">
    <property type="entry name" value="PD40"/>
    <property type="match status" value="1"/>
</dbReference>
<sequence>MNVKALLVSLVLSLPLAALAQAPVIQISGATFQPLPLALSTPLTQGGELKSSAAAVDDALLFDLRASGLFQVLDRASFLADAKEGMTAGSINFARWADVGAEALVKYTLTREGDELKAEARVFNVGNGREEFKTAQSGPTAQPSQLAHKVADAIYRHYTREPSPFLVPITYVRKSGTNKDVWVADWDGRNARQLSRGGINVLPALGPDGQVGYTSYQGGKPDLYVHKPGADAVRLKTSEGQMATGIAFSPDGKRVAYALADDDSTQIWVAGANGEGARQLTDTRFGINTSPAWSPDGKRIAFVSNRGGSPQVYVMNADGSGVRRLTFQGNYNQTPNWSPRGDLIAFTARDERNAFDLFTVHVDTGKITRLTQDQANNEEPSFSPNGRLVLFTSTRNGPSQLFVMTAEGNNPLPLPGQDKAALTTPDWGR</sequence>
<dbReference type="InterPro" id="IPR011659">
    <property type="entry name" value="WD40"/>
</dbReference>
<dbReference type="GO" id="GO:0042597">
    <property type="term" value="C:periplasmic space"/>
    <property type="evidence" value="ECO:0007669"/>
    <property type="project" value="UniProtKB-SubCell"/>
</dbReference>
<accession>A0A250JHA8</accession>
<dbReference type="Gene3D" id="2.120.10.30">
    <property type="entry name" value="TolB, C-terminal domain"/>
    <property type="match status" value="2"/>
</dbReference>
<protein>
    <submittedName>
        <fullName evidence="8">Translocation protein TolB</fullName>
    </submittedName>
</protein>
<evidence type="ECO:0000256" key="5">
    <source>
        <dbReference type="SAM" id="MobiDB-lite"/>
    </source>
</evidence>
<dbReference type="Pfam" id="PF26550">
    <property type="entry name" value="Tricorn_2nd"/>
    <property type="match status" value="1"/>
</dbReference>
<evidence type="ECO:0000256" key="2">
    <source>
        <dbReference type="ARBA" id="ARBA00009820"/>
    </source>
</evidence>
<dbReference type="PANTHER" id="PTHR36842">
    <property type="entry name" value="PROTEIN TOLB HOMOLOG"/>
    <property type="match status" value="1"/>
</dbReference>
<feature type="chain" id="PRO_5039944034" evidence="6">
    <location>
        <begin position="21"/>
        <end position="429"/>
    </location>
</feature>
<evidence type="ECO:0000259" key="7">
    <source>
        <dbReference type="Pfam" id="PF04052"/>
    </source>
</evidence>
<keyword evidence="4" id="KW-0574">Periplasm</keyword>
<dbReference type="EMBL" id="CP022098">
    <property type="protein sequence ID" value="ATB42536.1"/>
    <property type="molecule type" value="Genomic_DNA"/>
</dbReference>
<dbReference type="GO" id="GO:0017038">
    <property type="term" value="P:protein import"/>
    <property type="evidence" value="ECO:0007669"/>
    <property type="project" value="InterPro"/>
</dbReference>
<dbReference type="SUPFAM" id="SSF69304">
    <property type="entry name" value="Tricorn protease N-terminal domain"/>
    <property type="match status" value="1"/>
</dbReference>
<dbReference type="InterPro" id="IPR014167">
    <property type="entry name" value="Tol-Pal_TolB"/>
</dbReference>
<dbReference type="InterPro" id="IPR011042">
    <property type="entry name" value="6-blade_b-propeller_TolB-like"/>
</dbReference>
<proteinExistence type="inferred from homology"/>
<name>A0A250JHA8_9BACT</name>
<evidence type="ECO:0000313" key="9">
    <source>
        <dbReference type="Proteomes" id="UP000217257"/>
    </source>
</evidence>
<reference evidence="8 9" key="1">
    <citation type="submission" date="2017-06" db="EMBL/GenBank/DDBJ databases">
        <title>Sequencing and comparative analysis of myxobacterial genomes.</title>
        <authorList>
            <person name="Rupp O."/>
            <person name="Goesmann A."/>
            <person name="Sogaard-Andersen L."/>
        </authorList>
    </citation>
    <scope>NUCLEOTIDE SEQUENCE [LARGE SCALE GENOMIC DNA]</scope>
    <source>
        <strain evidence="8 9">DSM 52655</strain>
    </source>
</reference>
<dbReference type="AlphaFoldDB" id="A0A250JHA8"/>
<dbReference type="InterPro" id="IPR007195">
    <property type="entry name" value="TolB_N"/>
</dbReference>
<organism evidence="8 9">
    <name type="scientific">Cystobacter fuscus</name>
    <dbReference type="NCBI Taxonomy" id="43"/>
    <lineage>
        <taxon>Bacteria</taxon>
        <taxon>Pseudomonadati</taxon>
        <taxon>Myxococcota</taxon>
        <taxon>Myxococcia</taxon>
        <taxon>Myxococcales</taxon>
        <taxon>Cystobacterineae</taxon>
        <taxon>Archangiaceae</taxon>
        <taxon>Cystobacter</taxon>
    </lineage>
</organism>
<feature type="region of interest" description="Disordered" evidence="5">
    <location>
        <begin position="408"/>
        <end position="429"/>
    </location>
</feature>
<dbReference type="PANTHER" id="PTHR36842:SF1">
    <property type="entry name" value="PROTEIN TOLB"/>
    <property type="match status" value="1"/>
</dbReference>
<gene>
    <name evidence="8" type="ORF">CYFUS_008014</name>
</gene>
<comment type="subcellular location">
    <subcellularLocation>
        <location evidence="1">Periplasm</location>
    </subcellularLocation>
</comment>
<evidence type="ECO:0000256" key="3">
    <source>
        <dbReference type="ARBA" id="ARBA00022729"/>
    </source>
</evidence>
<dbReference type="Pfam" id="PF04052">
    <property type="entry name" value="TolB_N"/>
    <property type="match status" value="1"/>
</dbReference>